<evidence type="ECO:0000313" key="4">
    <source>
        <dbReference type="Proteomes" id="UP000596857"/>
    </source>
</evidence>
<dbReference type="SUPFAM" id="SSF46767">
    <property type="entry name" value="Methylated DNA-protein cysteine methyltransferase, C-terminal domain"/>
    <property type="match status" value="1"/>
</dbReference>
<dbReference type="PANTHER" id="PTHR42942">
    <property type="entry name" value="6-O-METHYLGUANINE DNA METHYLTRANSFERASE"/>
    <property type="match status" value="1"/>
</dbReference>
<accession>A0ABX1YNA1</accession>
<dbReference type="InterPro" id="IPR052520">
    <property type="entry name" value="ATL_DNA_repair"/>
</dbReference>
<dbReference type="Pfam" id="PF01035">
    <property type="entry name" value="DNA_binding_1"/>
    <property type="match status" value="1"/>
</dbReference>
<keyword evidence="4" id="KW-1185">Reference proteome</keyword>
<protein>
    <submittedName>
        <fullName evidence="3">DNA methyltransferase</fullName>
    </submittedName>
</protein>
<dbReference type="Proteomes" id="UP000596857">
    <property type="component" value="Unassembled WGS sequence"/>
</dbReference>
<dbReference type="CDD" id="cd06445">
    <property type="entry name" value="ATase"/>
    <property type="match status" value="1"/>
</dbReference>
<name>A0ABX1YNA1_9BACL</name>
<dbReference type="GO" id="GO:0032259">
    <property type="term" value="P:methylation"/>
    <property type="evidence" value="ECO:0007669"/>
    <property type="project" value="UniProtKB-KW"/>
</dbReference>
<dbReference type="InterPro" id="IPR036217">
    <property type="entry name" value="MethylDNA_cys_MeTrfase_DNAb"/>
</dbReference>
<evidence type="ECO:0000259" key="2">
    <source>
        <dbReference type="Pfam" id="PF01035"/>
    </source>
</evidence>
<keyword evidence="3" id="KW-0808">Transferase</keyword>
<organism evidence="3 4">
    <name type="scientific">Paenibacillus phytohabitans</name>
    <dbReference type="NCBI Taxonomy" id="2654978"/>
    <lineage>
        <taxon>Bacteria</taxon>
        <taxon>Bacillati</taxon>
        <taxon>Bacillota</taxon>
        <taxon>Bacilli</taxon>
        <taxon>Bacillales</taxon>
        <taxon>Paenibacillaceae</taxon>
        <taxon>Paenibacillus</taxon>
    </lineage>
</organism>
<dbReference type="GO" id="GO:0008168">
    <property type="term" value="F:methyltransferase activity"/>
    <property type="evidence" value="ECO:0007669"/>
    <property type="project" value="UniProtKB-KW"/>
</dbReference>
<feature type="domain" description="Methylated-DNA-[protein]-cysteine S-methyltransferase DNA binding" evidence="2">
    <location>
        <begin position="3"/>
        <end position="77"/>
    </location>
</feature>
<comment type="caution">
    <text evidence="3">The sequence shown here is derived from an EMBL/GenBank/DDBJ whole genome shotgun (WGS) entry which is preliminary data.</text>
</comment>
<dbReference type="InterPro" id="IPR036388">
    <property type="entry name" value="WH-like_DNA-bd_sf"/>
</dbReference>
<dbReference type="PANTHER" id="PTHR42942:SF1">
    <property type="entry name" value="ALKYLTRANSFERASE-LIKE PROTEIN 1"/>
    <property type="match status" value="1"/>
</dbReference>
<dbReference type="InterPro" id="IPR014048">
    <property type="entry name" value="MethylDNA_cys_MeTrfase_DNA-bd"/>
</dbReference>
<reference evidence="3 4" key="1">
    <citation type="submission" date="2019-10" db="EMBL/GenBank/DDBJ databases">
        <title>Description of Paenibacillus terricola sp. nov.</title>
        <authorList>
            <person name="Carlier A."/>
            <person name="Qi S."/>
        </authorList>
    </citation>
    <scope>NUCLEOTIDE SEQUENCE [LARGE SCALE GENOMIC DNA]</scope>
    <source>
        <strain evidence="3 4">LMG 31459</strain>
    </source>
</reference>
<dbReference type="Gene3D" id="1.10.10.10">
    <property type="entry name" value="Winged helix-like DNA-binding domain superfamily/Winged helix DNA-binding domain"/>
    <property type="match status" value="1"/>
</dbReference>
<keyword evidence="3" id="KW-0489">Methyltransferase</keyword>
<gene>
    <name evidence="3" type="ORF">GC101_26030</name>
</gene>
<proteinExistence type="predicted"/>
<dbReference type="EMBL" id="WHOB01000074">
    <property type="protein sequence ID" value="NOU82331.1"/>
    <property type="molecule type" value="Genomic_DNA"/>
</dbReference>
<dbReference type="RefSeq" id="WP_171719693.1">
    <property type="nucleotide sequence ID" value="NZ_WHOB01000074.1"/>
</dbReference>
<keyword evidence="1" id="KW-0227">DNA damage</keyword>
<sequence>MTPFTKRVITIIQSIPEGAVMTYGGIARAAGSPRGARQVVRILHSMSRKYKLPWHRVINSKGMISLTEDESGSLQQLYLLGEGIIFDERGVIDLERYQYDPGPALELELEPEQDFNPDPEDHLLPPFE</sequence>
<evidence type="ECO:0000313" key="3">
    <source>
        <dbReference type="EMBL" id="NOU82331.1"/>
    </source>
</evidence>
<evidence type="ECO:0000256" key="1">
    <source>
        <dbReference type="ARBA" id="ARBA00022763"/>
    </source>
</evidence>